<feature type="signal peptide" evidence="8">
    <location>
        <begin position="1"/>
        <end position="19"/>
    </location>
</feature>
<keyword evidence="3" id="KW-1134">Transmembrane beta strand</keyword>
<dbReference type="PANTHER" id="PTHR35093">
    <property type="entry name" value="OUTER MEMBRANE PROTEIN NMB0088-RELATED"/>
    <property type="match status" value="1"/>
</dbReference>
<keyword evidence="10" id="KW-1185">Reference proteome</keyword>
<sequence>MKKVIVLSATLSVALFATQGDNLIGAGTKSRAIAGAASSTYLGAESIFINPALLTKASKSEFSIGTTLFMPDVTAKNSNASGEVAKSKSDFEVIPYLGYVKSIDDKSSFGIGLFSVSGMGVDYSDEPVQKGLAGMKTHLVYAKLSTVYARSFGKLSLGGGVDISYGDLEMHMINQFDGSDLGSNGDSHIGAGYHLGANYEFNENIDFSLTYTSEVHMKYKGVFDFNFDGTKDDLTLTQPAEVGTAVAYSIDSLRLEADYKRIFWSKADGYKDFQWDDQNVISLGATWNYNEKWTFRGGYSYAKSPLHNKEYKDGVVEGFPFPSQQIAFFNLVGFPAITQTHYSVGASYKIDDAIQINAAYVYAPKATESFAGIEASNSQSSFSFGLDYRF</sequence>
<reference evidence="9 10" key="1">
    <citation type="submission" date="2016-10" db="EMBL/GenBank/DDBJ databases">
        <authorList>
            <person name="de Groot N.N."/>
        </authorList>
    </citation>
    <scope>NUCLEOTIDE SEQUENCE [LARGE SCALE GENOMIC DNA]</scope>
    <source>
        <strain evidence="9 10">EP1-55-1</strain>
    </source>
</reference>
<organism evidence="9 10">
    <name type="scientific">Hydrogenimonas thermophila</name>
    <dbReference type="NCBI Taxonomy" id="223786"/>
    <lineage>
        <taxon>Bacteria</taxon>
        <taxon>Pseudomonadati</taxon>
        <taxon>Campylobacterota</taxon>
        <taxon>Epsilonproteobacteria</taxon>
        <taxon>Campylobacterales</taxon>
        <taxon>Hydrogenimonadaceae</taxon>
        <taxon>Hydrogenimonas</taxon>
    </lineage>
</organism>
<comment type="subcellular location">
    <subcellularLocation>
        <location evidence="1">Cell outer membrane</location>
        <topology evidence="1">Multi-pass membrane protein</topology>
    </subcellularLocation>
</comment>
<protein>
    <submittedName>
        <fullName evidence="9">Long-chain fatty acid transport protein</fullName>
    </submittedName>
</protein>
<evidence type="ECO:0000256" key="3">
    <source>
        <dbReference type="ARBA" id="ARBA00022452"/>
    </source>
</evidence>
<evidence type="ECO:0000256" key="1">
    <source>
        <dbReference type="ARBA" id="ARBA00004571"/>
    </source>
</evidence>
<dbReference type="PANTHER" id="PTHR35093:SF8">
    <property type="entry name" value="OUTER MEMBRANE PROTEIN NMB0088-RELATED"/>
    <property type="match status" value="1"/>
</dbReference>
<accession>A0A1I5P7X6</accession>
<evidence type="ECO:0000313" key="9">
    <source>
        <dbReference type="EMBL" id="SFP30073.1"/>
    </source>
</evidence>
<dbReference type="RefSeq" id="WP_092912139.1">
    <property type="nucleotide sequence ID" value="NZ_FOXB01000014.1"/>
</dbReference>
<evidence type="ECO:0000256" key="2">
    <source>
        <dbReference type="ARBA" id="ARBA00008163"/>
    </source>
</evidence>
<evidence type="ECO:0000256" key="4">
    <source>
        <dbReference type="ARBA" id="ARBA00022692"/>
    </source>
</evidence>
<evidence type="ECO:0000256" key="5">
    <source>
        <dbReference type="ARBA" id="ARBA00022729"/>
    </source>
</evidence>
<dbReference type="STRING" id="223786.SAMN05216234_11411"/>
<dbReference type="GO" id="GO:0009279">
    <property type="term" value="C:cell outer membrane"/>
    <property type="evidence" value="ECO:0007669"/>
    <property type="project" value="UniProtKB-SubCell"/>
</dbReference>
<dbReference type="InterPro" id="IPR005017">
    <property type="entry name" value="OMPP1/FadL/TodX"/>
</dbReference>
<keyword evidence="4" id="KW-0812">Transmembrane</keyword>
<dbReference type="Pfam" id="PF03349">
    <property type="entry name" value="Toluene_X"/>
    <property type="match status" value="1"/>
</dbReference>
<dbReference type="GO" id="GO:0015483">
    <property type="term" value="F:long-chain fatty acid transporting porin activity"/>
    <property type="evidence" value="ECO:0007669"/>
    <property type="project" value="TreeGrafter"/>
</dbReference>
<dbReference type="EMBL" id="FOXB01000014">
    <property type="protein sequence ID" value="SFP30073.1"/>
    <property type="molecule type" value="Genomic_DNA"/>
</dbReference>
<dbReference type="Gene3D" id="2.40.160.60">
    <property type="entry name" value="Outer membrane protein transport protein (OMPP1/FadL/TodX)"/>
    <property type="match status" value="1"/>
</dbReference>
<name>A0A1I5P7X6_9BACT</name>
<gene>
    <name evidence="9" type="ORF">SAMN05216234_11411</name>
</gene>
<keyword evidence="7" id="KW-0998">Cell outer membrane</keyword>
<evidence type="ECO:0000256" key="8">
    <source>
        <dbReference type="SAM" id="SignalP"/>
    </source>
</evidence>
<keyword evidence="5 8" id="KW-0732">Signal</keyword>
<dbReference type="Proteomes" id="UP000199227">
    <property type="component" value="Unassembled WGS sequence"/>
</dbReference>
<evidence type="ECO:0000313" key="10">
    <source>
        <dbReference type="Proteomes" id="UP000199227"/>
    </source>
</evidence>
<comment type="similarity">
    <text evidence="2">Belongs to the OmpP1/FadL family.</text>
</comment>
<dbReference type="OrthoDB" id="9922at2"/>
<keyword evidence="6" id="KW-0472">Membrane</keyword>
<feature type="chain" id="PRO_5011561536" evidence="8">
    <location>
        <begin position="20"/>
        <end position="390"/>
    </location>
</feature>
<dbReference type="SUPFAM" id="SSF56935">
    <property type="entry name" value="Porins"/>
    <property type="match status" value="1"/>
</dbReference>
<proteinExistence type="inferred from homology"/>
<evidence type="ECO:0000256" key="7">
    <source>
        <dbReference type="ARBA" id="ARBA00023237"/>
    </source>
</evidence>
<dbReference type="AlphaFoldDB" id="A0A1I5P7X6"/>
<evidence type="ECO:0000256" key="6">
    <source>
        <dbReference type="ARBA" id="ARBA00023136"/>
    </source>
</evidence>